<evidence type="ECO:0000313" key="1">
    <source>
        <dbReference type="EMBL" id="JAH24886.1"/>
    </source>
</evidence>
<accession>A0A0E9R6W7</accession>
<proteinExistence type="predicted"/>
<sequence>MMSNEVDDATVWCLWPVCVRLFASLFLIS</sequence>
<protein>
    <submittedName>
        <fullName evidence="1">Uncharacterized protein</fullName>
    </submittedName>
</protein>
<reference evidence="1" key="2">
    <citation type="journal article" date="2015" name="Fish Shellfish Immunol.">
        <title>Early steps in the European eel (Anguilla anguilla)-Vibrio vulnificus interaction in the gills: Role of the RtxA13 toxin.</title>
        <authorList>
            <person name="Callol A."/>
            <person name="Pajuelo D."/>
            <person name="Ebbesson L."/>
            <person name="Teles M."/>
            <person name="MacKenzie S."/>
            <person name="Amaro C."/>
        </authorList>
    </citation>
    <scope>NUCLEOTIDE SEQUENCE</scope>
</reference>
<reference evidence="1" key="1">
    <citation type="submission" date="2014-11" db="EMBL/GenBank/DDBJ databases">
        <authorList>
            <person name="Amaro Gonzalez C."/>
        </authorList>
    </citation>
    <scope>NUCLEOTIDE SEQUENCE</scope>
</reference>
<organism evidence="1">
    <name type="scientific">Anguilla anguilla</name>
    <name type="common">European freshwater eel</name>
    <name type="synonym">Muraena anguilla</name>
    <dbReference type="NCBI Taxonomy" id="7936"/>
    <lineage>
        <taxon>Eukaryota</taxon>
        <taxon>Metazoa</taxon>
        <taxon>Chordata</taxon>
        <taxon>Craniata</taxon>
        <taxon>Vertebrata</taxon>
        <taxon>Euteleostomi</taxon>
        <taxon>Actinopterygii</taxon>
        <taxon>Neopterygii</taxon>
        <taxon>Teleostei</taxon>
        <taxon>Anguilliformes</taxon>
        <taxon>Anguillidae</taxon>
        <taxon>Anguilla</taxon>
    </lineage>
</organism>
<dbReference type="EMBL" id="GBXM01083691">
    <property type="protein sequence ID" value="JAH24886.1"/>
    <property type="molecule type" value="Transcribed_RNA"/>
</dbReference>
<dbReference type="AlphaFoldDB" id="A0A0E9R6W7"/>
<name>A0A0E9R6W7_ANGAN</name>